<protein>
    <recommendedName>
        <fullName evidence="4">Xaa-Pro aminopeptidase</fullName>
        <ecNumber evidence="4">3.4.11.9</ecNumber>
    </recommendedName>
</protein>
<name>A0ABV2BW27_9GAMM</name>
<evidence type="ECO:0000256" key="2">
    <source>
        <dbReference type="ARBA" id="ARBA00001936"/>
    </source>
</evidence>
<dbReference type="CDD" id="cd01087">
    <property type="entry name" value="Prolidase"/>
    <property type="match status" value="1"/>
</dbReference>
<evidence type="ECO:0000256" key="7">
    <source>
        <dbReference type="ARBA" id="ARBA00022801"/>
    </source>
</evidence>
<organism evidence="11 12">
    <name type="scientific">Aliikangiella maris</name>
    <dbReference type="NCBI Taxonomy" id="3162458"/>
    <lineage>
        <taxon>Bacteria</taxon>
        <taxon>Pseudomonadati</taxon>
        <taxon>Pseudomonadota</taxon>
        <taxon>Gammaproteobacteria</taxon>
        <taxon>Oceanospirillales</taxon>
        <taxon>Pleioneaceae</taxon>
        <taxon>Aliikangiella</taxon>
    </lineage>
</organism>
<evidence type="ECO:0000256" key="8">
    <source>
        <dbReference type="ARBA" id="ARBA00023049"/>
    </source>
</evidence>
<dbReference type="EC" id="3.4.11.9" evidence="4"/>
<comment type="catalytic activity">
    <reaction evidence="1">
        <text>Release of any N-terminal amino acid, including proline, that is linked to proline, even from a dipeptide or tripeptide.</text>
        <dbReference type="EC" id="3.4.11.9"/>
    </reaction>
</comment>
<evidence type="ECO:0000313" key="11">
    <source>
        <dbReference type="EMBL" id="MET1256149.1"/>
    </source>
</evidence>
<dbReference type="Proteomes" id="UP001548189">
    <property type="component" value="Unassembled WGS sequence"/>
</dbReference>
<dbReference type="NCBIfam" id="NF008131">
    <property type="entry name" value="PRK10879.1"/>
    <property type="match status" value="1"/>
</dbReference>
<evidence type="ECO:0000256" key="3">
    <source>
        <dbReference type="ARBA" id="ARBA00008766"/>
    </source>
</evidence>
<keyword evidence="7 11" id="KW-0378">Hydrolase</keyword>
<dbReference type="InterPro" id="IPR029149">
    <property type="entry name" value="Creatin/AminoP/Spt16_N"/>
</dbReference>
<dbReference type="Pfam" id="PF05195">
    <property type="entry name" value="AMP_N"/>
    <property type="match status" value="1"/>
</dbReference>
<keyword evidence="9" id="KW-0464">Manganese</keyword>
<comment type="similarity">
    <text evidence="3">Belongs to the peptidase M24B family.</text>
</comment>
<dbReference type="InterPro" id="IPR000994">
    <property type="entry name" value="Pept_M24"/>
</dbReference>
<comment type="cofactor">
    <cofactor evidence="2">
        <name>Mn(2+)</name>
        <dbReference type="ChEBI" id="CHEBI:29035"/>
    </cofactor>
</comment>
<dbReference type="SMART" id="SM01011">
    <property type="entry name" value="AMP_N"/>
    <property type="match status" value="1"/>
</dbReference>
<comment type="caution">
    <text evidence="11">The sequence shown here is derived from an EMBL/GenBank/DDBJ whole genome shotgun (WGS) entry which is preliminary data.</text>
</comment>
<evidence type="ECO:0000256" key="9">
    <source>
        <dbReference type="ARBA" id="ARBA00023211"/>
    </source>
</evidence>
<dbReference type="PRINTS" id="PR00599">
    <property type="entry name" value="MAPEPTIDASE"/>
</dbReference>
<dbReference type="GO" id="GO:0004177">
    <property type="term" value="F:aminopeptidase activity"/>
    <property type="evidence" value="ECO:0007669"/>
    <property type="project" value="UniProtKB-KW"/>
</dbReference>
<dbReference type="PANTHER" id="PTHR43226:SF4">
    <property type="entry name" value="XAA-PRO AMINOPEPTIDASE 3"/>
    <property type="match status" value="1"/>
</dbReference>
<dbReference type="InterPro" id="IPR001714">
    <property type="entry name" value="Pept_M24_MAP"/>
</dbReference>
<keyword evidence="8" id="KW-0482">Metalloprotease</keyword>
<evidence type="ECO:0000256" key="4">
    <source>
        <dbReference type="ARBA" id="ARBA00012574"/>
    </source>
</evidence>
<gene>
    <name evidence="11" type="primary">pepP</name>
    <name evidence="11" type="ORF">ABVT43_13495</name>
</gene>
<evidence type="ECO:0000256" key="1">
    <source>
        <dbReference type="ARBA" id="ARBA00001424"/>
    </source>
</evidence>
<dbReference type="RefSeq" id="WP_353896734.1">
    <property type="nucleotide sequence ID" value="NZ_JBEVCJ010000017.1"/>
</dbReference>
<reference evidence="11 12" key="1">
    <citation type="submission" date="2024-06" db="EMBL/GenBank/DDBJ databases">
        <authorList>
            <person name="Li F."/>
        </authorList>
    </citation>
    <scope>NUCLEOTIDE SEQUENCE [LARGE SCALE GENOMIC DNA]</scope>
    <source>
        <strain evidence="11 12">GXAS 311</strain>
    </source>
</reference>
<keyword evidence="6" id="KW-0479">Metal-binding</keyword>
<dbReference type="InterPro" id="IPR052433">
    <property type="entry name" value="X-Pro_dipept-like"/>
</dbReference>
<evidence type="ECO:0000256" key="6">
    <source>
        <dbReference type="ARBA" id="ARBA00022723"/>
    </source>
</evidence>
<dbReference type="SUPFAM" id="SSF53092">
    <property type="entry name" value="Creatinase/prolidase N-terminal domain"/>
    <property type="match status" value="1"/>
</dbReference>
<dbReference type="Gene3D" id="3.40.350.10">
    <property type="entry name" value="Creatinase/prolidase N-terminal domain"/>
    <property type="match status" value="1"/>
</dbReference>
<accession>A0ABV2BW27</accession>
<keyword evidence="11" id="KW-0031">Aminopeptidase</keyword>
<keyword evidence="5" id="KW-0645">Protease</keyword>
<dbReference type="Pfam" id="PF00557">
    <property type="entry name" value="Peptidase_M24"/>
    <property type="match status" value="1"/>
</dbReference>
<dbReference type="Gene3D" id="3.90.230.10">
    <property type="entry name" value="Creatinase/methionine aminopeptidase superfamily"/>
    <property type="match status" value="1"/>
</dbReference>
<keyword evidence="12" id="KW-1185">Reference proteome</keyword>
<dbReference type="InterPro" id="IPR036005">
    <property type="entry name" value="Creatinase/aminopeptidase-like"/>
</dbReference>
<dbReference type="SUPFAM" id="SSF55920">
    <property type="entry name" value="Creatinase/aminopeptidase"/>
    <property type="match status" value="1"/>
</dbReference>
<feature type="domain" description="Aminopeptidase P N-terminal" evidence="10">
    <location>
        <begin position="2"/>
        <end position="136"/>
    </location>
</feature>
<proteinExistence type="inferred from homology"/>
<evidence type="ECO:0000259" key="10">
    <source>
        <dbReference type="SMART" id="SM01011"/>
    </source>
</evidence>
<evidence type="ECO:0000313" key="12">
    <source>
        <dbReference type="Proteomes" id="UP001548189"/>
    </source>
</evidence>
<evidence type="ECO:0000256" key="5">
    <source>
        <dbReference type="ARBA" id="ARBA00022670"/>
    </source>
</evidence>
<sequence>MISRAEYARRRRELMDLMGNNSIAILPSASEAVRSRDTNFNFRQDSDFQYLTGFPEPESVVVLLPGREHGEYVIFCREKDPMMETWHGRRYGPKGAKKQFGCNDAFPIEDIDDILPGLMEGRERIYYEFGNHPDFDNHIMGWVNTLRAQVKKGATPPGEIIDLSHILHDMRLIKSKAEIKVMQKAAEISANAHIAAMQICKPGMNELRIESELKYQFANQGARWEAYSSIVASGENACILHYVENNAEMQDGDLLLIDAGAELDGYAADISRTFPVNGQFSAEQREAYEWVLKANVKAIREAKPGNPWSAPHDAAVKELTRGLIKMGILHGKLEDLIEQEAYKPFYMHKTGHWLGLDVHDVGDYLQDREPRILEEGMVLTIEPGLYFAPNTKGLDEKWWGIGIRIEDDIVITTKGNKVLTKSVPKDPDEIEALMAKAS</sequence>
<dbReference type="PANTHER" id="PTHR43226">
    <property type="entry name" value="XAA-PRO AMINOPEPTIDASE 3"/>
    <property type="match status" value="1"/>
</dbReference>
<dbReference type="InterPro" id="IPR007865">
    <property type="entry name" value="Aminopep_P_N"/>
</dbReference>
<dbReference type="EMBL" id="JBEVCJ010000017">
    <property type="protein sequence ID" value="MET1256149.1"/>
    <property type="molecule type" value="Genomic_DNA"/>
</dbReference>